<protein>
    <submittedName>
        <fullName evidence="1">Toxin-antitoxin system, RelE/ParE toxin family</fullName>
    </submittedName>
</protein>
<dbReference type="PATRIC" id="fig|49338.4.peg.796"/>
<gene>
    <name evidence="1" type="ORF">DPCES_0743</name>
</gene>
<organism evidence="1">
    <name type="scientific">Desulfitobacterium hafniense</name>
    <name type="common">Desulfitobacterium frappieri</name>
    <dbReference type="NCBI Taxonomy" id="49338"/>
    <lineage>
        <taxon>Bacteria</taxon>
        <taxon>Bacillati</taxon>
        <taxon>Bacillota</taxon>
        <taxon>Clostridia</taxon>
        <taxon>Eubacteriales</taxon>
        <taxon>Desulfitobacteriaceae</taxon>
        <taxon>Desulfitobacterium</taxon>
    </lineage>
</organism>
<dbReference type="EMBL" id="LK996017">
    <property type="protein sequence ID" value="CDX00630.1"/>
    <property type="molecule type" value="Genomic_DNA"/>
</dbReference>
<sequence>MPVLIKTRGFDLDFASLSLLEMKQTVKALRLLAINPRHPSLQTHKVKGTCFMEAYVNMDIRILFERTSDTIILKAVGHHDILKNM</sequence>
<dbReference type="RefSeq" id="WP_208925290.1">
    <property type="nucleotide sequence ID" value="NZ_LK996017.1"/>
</dbReference>
<name>A0A098AWZ6_DESHA</name>
<proteinExistence type="predicted"/>
<dbReference type="SUPFAM" id="SSF143011">
    <property type="entry name" value="RelE-like"/>
    <property type="match status" value="1"/>
</dbReference>
<dbReference type="InterPro" id="IPR035093">
    <property type="entry name" value="RelE/ParE_toxin_dom_sf"/>
</dbReference>
<dbReference type="AlphaFoldDB" id="A0A098AWZ6"/>
<accession>A0A098AWZ6</accession>
<dbReference type="Gene3D" id="3.30.2310.20">
    <property type="entry name" value="RelE-like"/>
    <property type="match status" value="1"/>
</dbReference>
<reference evidence="1" key="1">
    <citation type="submission" date="2014-07" db="EMBL/GenBank/DDBJ databases">
        <authorList>
            <person name="Hornung V.Bastian."/>
        </authorList>
    </citation>
    <scope>NUCLEOTIDE SEQUENCE</scope>
    <source>
        <strain evidence="1">PCE-S</strain>
    </source>
</reference>
<evidence type="ECO:0000313" key="1">
    <source>
        <dbReference type="EMBL" id="CDX00630.1"/>
    </source>
</evidence>